<feature type="domain" description="NADP-dependent oxidoreductase" evidence="4">
    <location>
        <begin position="3"/>
        <end position="256"/>
    </location>
</feature>
<dbReference type="SUPFAM" id="SSF51430">
    <property type="entry name" value="NAD(P)-linked oxidoreductase"/>
    <property type="match status" value="1"/>
</dbReference>
<evidence type="ECO:0000259" key="4">
    <source>
        <dbReference type="Pfam" id="PF00248"/>
    </source>
</evidence>
<dbReference type="Pfam" id="PF00248">
    <property type="entry name" value="Aldo_ket_red"/>
    <property type="match status" value="1"/>
</dbReference>
<dbReference type="InterPro" id="IPR036812">
    <property type="entry name" value="NAD(P)_OxRdtase_dom_sf"/>
</dbReference>
<dbReference type="InterPro" id="IPR023210">
    <property type="entry name" value="NADP_OxRdtase_dom"/>
</dbReference>
<evidence type="ECO:0000256" key="3">
    <source>
        <dbReference type="PIRSR" id="PIRSR000097-3"/>
    </source>
</evidence>
<dbReference type="InterPro" id="IPR018170">
    <property type="entry name" value="Aldo/ket_reductase_CS"/>
</dbReference>
<dbReference type="EMBL" id="LDAU01000232">
    <property type="protein sequence ID" value="KRW98647.1"/>
    <property type="molecule type" value="Genomic_DNA"/>
</dbReference>
<dbReference type="Gene3D" id="3.20.20.100">
    <property type="entry name" value="NADP-dependent oxidoreductase domain"/>
    <property type="match status" value="1"/>
</dbReference>
<dbReference type="OrthoDB" id="416253at2759"/>
<organism evidence="5 6">
    <name type="scientific">Pseudocohnilembus persalinus</name>
    <name type="common">Ciliate</name>
    <dbReference type="NCBI Taxonomy" id="266149"/>
    <lineage>
        <taxon>Eukaryota</taxon>
        <taxon>Sar</taxon>
        <taxon>Alveolata</taxon>
        <taxon>Ciliophora</taxon>
        <taxon>Intramacronucleata</taxon>
        <taxon>Oligohymenophorea</taxon>
        <taxon>Scuticociliatia</taxon>
        <taxon>Philasterida</taxon>
        <taxon>Pseudocohnilembidae</taxon>
        <taxon>Pseudocohnilembus</taxon>
    </lineage>
</organism>
<protein>
    <submittedName>
        <fullName evidence="5">NADP-dependent oxidoreductase domain</fullName>
    </submittedName>
</protein>
<evidence type="ECO:0000256" key="1">
    <source>
        <dbReference type="PIRSR" id="PIRSR000097-1"/>
    </source>
</evidence>
<dbReference type="AlphaFoldDB" id="A0A0V0Q9E4"/>
<feature type="active site" description="Proton donor" evidence="1">
    <location>
        <position position="22"/>
    </location>
</feature>
<dbReference type="OMA" id="ACATNQV"/>
<feature type="site" description="Lowers pKa of active site Tyr" evidence="3">
    <location>
        <position position="51"/>
    </location>
</feature>
<dbReference type="PIRSF" id="PIRSF000097">
    <property type="entry name" value="AKR"/>
    <property type="match status" value="1"/>
</dbReference>
<dbReference type="PRINTS" id="PR00069">
    <property type="entry name" value="ALDKETRDTASE"/>
</dbReference>
<gene>
    <name evidence="5" type="ORF">PPERSA_00235</name>
</gene>
<comment type="caution">
    <text evidence="5">The sequence shown here is derived from an EMBL/GenBank/DDBJ whole genome shotgun (WGS) entry which is preliminary data.</text>
</comment>
<evidence type="ECO:0000256" key="2">
    <source>
        <dbReference type="PIRSR" id="PIRSR000097-2"/>
    </source>
</evidence>
<dbReference type="InterPro" id="IPR020471">
    <property type="entry name" value="AKR"/>
</dbReference>
<evidence type="ECO:0000313" key="6">
    <source>
        <dbReference type="Proteomes" id="UP000054937"/>
    </source>
</evidence>
<name>A0A0V0Q9E4_PSEPJ</name>
<reference evidence="5 6" key="1">
    <citation type="journal article" date="2015" name="Sci. Rep.">
        <title>Genome of the facultative scuticociliatosis pathogen Pseudocohnilembus persalinus provides insight into its virulence through horizontal gene transfer.</title>
        <authorList>
            <person name="Xiong J."/>
            <person name="Wang G."/>
            <person name="Cheng J."/>
            <person name="Tian M."/>
            <person name="Pan X."/>
            <person name="Warren A."/>
            <person name="Jiang C."/>
            <person name="Yuan D."/>
            <person name="Miao W."/>
        </authorList>
    </citation>
    <scope>NUCLEOTIDE SEQUENCE [LARGE SCALE GENOMIC DNA]</scope>
    <source>
        <strain evidence="5">36N120E</strain>
    </source>
</reference>
<sequence length="277" mass="32102">MTQLLRKAFQVGYRHIDTAIVYGNAPVLGKAFKNLFNDGQYKREDFFITTKVFPGIDIEIESEIKSNLKKMNLNYADLVLVHSPIVPPDPNDIQVVKTLPHHILWQQMEQIQKEKLTKNIGVSNFNVQSISNILSFCNIRPQVNQIELHPYLMQNELRKYCKNQDIAITGYSNLTRGGKAVEKCVGQVVDMFNEKLLIQLSEKYKKPISQIVLNFLYNENIIVIPKTKSPERLEENFNFLDFEIEKEDKEKIKTLDKGIRTLDTKLFDAWGHIDIFA</sequence>
<dbReference type="CDD" id="cd19071">
    <property type="entry name" value="AKR_AKR1-5-like"/>
    <property type="match status" value="1"/>
</dbReference>
<evidence type="ECO:0000313" key="5">
    <source>
        <dbReference type="EMBL" id="KRW98647.1"/>
    </source>
</evidence>
<accession>A0A0V0Q9E4</accession>
<dbReference type="PROSITE" id="PS00062">
    <property type="entry name" value="ALDOKETO_REDUCTASE_2"/>
    <property type="match status" value="1"/>
</dbReference>
<dbReference type="GO" id="GO:0016491">
    <property type="term" value="F:oxidoreductase activity"/>
    <property type="evidence" value="ECO:0007669"/>
    <property type="project" value="InterPro"/>
</dbReference>
<dbReference type="PROSITE" id="PS00063">
    <property type="entry name" value="ALDOKETO_REDUCTASE_3"/>
    <property type="match status" value="1"/>
</dbReference>
<dbReference type="InParanoid" id="A0A0V0Q9E4"/>
<feature type="binding site" evidence="2">
    <location>
        <position position="82"/>
    </location>
    <ligand>
        <name>substrate</name>
    </ligand>
</feature>
<dbReference type="Proteomes" id="UP000054937">
    <property type="component" value="Unassembled WGS sequence"/>
</dbReference>
<dbReference type="PANTHER" id="PTHR11732">
    <property type="entry name" value="ALDO/KETO REDUCTASE"/>
    <property type="match status" value="1"/>
</dbReference>
<keyword evidence="6" id="KW-1185">Reference proteome</keyword>
<proteinExistence type="predicted"/>